<dbReference type="OrthoDB" id="10061393at2759"/>
<feature type="compositionally biased region" description="Low complexity" evidence="1">
    <location>
        <begin position="128"/>
        <end position="146"/>
    </location>
</feature>
<feature type="domain" description="G" evidence="3">
    <location>
        <begin position="497"/>
        <end position="598"/>
    </location>
</feature>
<gene>
    <name evidence="4" type="ORF">KFL_000070460</name>
</gene>
<evidence type="ECO:0000256" key="2">
    <source>
        <dbReference type="SAM" id="Phobius"/>
    </source>
</evidence>
<dbReference type="PANTHER" id="PTHR14143:SF1">
    <property type="entry name" value="IRG-TYPE G DOMAIN-CONTAINING PROTEIN"/>
    <property type="match status" value="1"/>
</dbReference>
<dbReference type="GO" id="GO:0005525">
    <property type="term" value="F:GTP binding"/>
    <property type="evidence" value="ECO:0007669"/>
    <property type="project" value="InterPro"/>
</dbReference>
<dbReference type="Gene3D" id="3.40.50.300">
    <property type="entry name" value="P-loop containing nucleotide triphosphate hydrolases"/>
    <property type="match status" value="1"/>
</dbReference>
<evidence type="ECO:0000256" key="1">
    <source>
        <dbReference type="SAM" id="MobiDB-lite"/>
    </source>
</evidence>
<feature type="compositionally biased region" description="Low complexity" evidence="1">
    <location>
        <begin position="29"/>
        <end position="39"/>
    </location>
</feature>
<dbReference type="EMBL" id="DF236956">
    <property type="protein sequence ID" value="GAQ78078.1"/>
    <property type="molecule type" value="Genomic_DNA"/>
</dbReference>
<sequence>MGGGVESLVMENLMEWELVTDAGDQKPPSSAASTTSESAASNALVLEYLTNLDIDIVPRERPRNPPLQQRPSVMLRHDEESLSQSPEAGPIANPPSLPLPEPDLQSSVIKPEVSNSAESLEAQREEQSQAQQEEQSQGQQETQQMMQSGLDWAPMTIDSVIAKTAIETAREVLAEVSEEGKEADLKEEDNTATLVILRKVTELALLQKSLPKASEQGAALATIELLMRLEETVGGPLDGIPTVHDTLKVQTAEKAESATVMTALEGFFGKVTEALRLTEVRVQLTQAEEKARERRKKRMQFLGTVGGMSALLFVGAGAAVLAAEASLASAYTAYNIFFNPTAISAASAAVEAASGVASLCGLGAVVPGATAASLGVLDMFKAHCRPVKVGQVARLKMLDCMLGYLTEGSGTPYEPIEDPDVLKARMLSKWRELDLAALPNAEIVAKLTAEHAGRSARICGVATTNLTSASIETLVQHARLLDLVDQLEVLVWNTCFVGVIGPQNAGKSTLIKAMADALGRKDVGVADIGIKAHTKRVGAYQLKDTLWILDCPGSDSISDELAVAWQNFRSLPSFFVLVLHYGNGITRSVADLYQQVRARFPDTKIVTLVNQVDRYWDELEEDGVDESLGHLVEVLETAVGEKVDVRFSVLSDKKYDRAMMNSGVLGSDGACQRIIYTAEEMSRALADD</sequence>
<feature type="region of interest" description="Disordered" evidence="1">
    <location>
        <begin position="20"/>
        <end position="39"/>
    </location>
</feature>
<keyword evidence="2" id="KW-0472">Membrane</keyword>
<protein>
    <recommendedName>
        <fullName evidence="3">G domain-containing protein</fullName>
    </recommendedName>
</protein>
<evidence type="ECO:0000313" key="4">
    <source>
        <dbReference type="EMBL" id="GAQ78078.1"/>
    </source>
</evidence>
<dbReference type="SUPFAM" id="SSF52540">
    <property type="entry name" value="P-loop containing nucleoside triphosphate hydrolases"/>
    <property type="match status" value="1"/>
</dbReference>
<reference evidence="4 5" key="1">
    <citation type="journal article" date="2014" name="Nat. Commun.">
        <title>Klebsormidium flaccidum genome reveals primary factors for plant terrestrial adaptation.</title>
        <authorList>
            <person name="Hori K."/>
            <person name="Maruyama F."/>
            <person name="Fujisawa T."/>
            <person name="Togashi T."/>
            <person name="Yamamoto N."/>
            <person name="Seo M."/>
            <person name="Sato S."/>
            <person name="Yamada T."/>
            <person name="Mori H."/>
            <person name="Tajima N."/>
            <person name="Moriyama T."/>
            <person name="Ikeuchi M."/>
            <person name="Watanabe M."/>
            <person name="Wada H."/>
            <person name="Kobayashi K."/>
            <person name="Saito M."/>
            <person name="Masuda T."/>
            <person name="Sasaki-Sekimoto Y."/>
            <person name="Mashiguchi K."/>
            <person name="Awai K."/>
            <person name="Shimojima M."/>
            <person name="Masuda S."/>
            <person name="Iwai M."/>
            <person name="Nobusawa T."/>
            <person name="Narise T."/>
            <person name="Kondo S."/>
            <person name="Saito H."/>
            <person name="Sato R."/>
            <person name="Murakawa M."/>
            <person name="Ihara Y."/>
            <person name="Oshima-Yamada Y."/>
            <person name="Ohtaka K."/>
            <person name="Satoh M."/>
            <person name="Sonobe K."/>
            <person name="Ishii M."/>
            <person name="Ohtani R."/>
            <person name="Kanamori-Sato M."/>
            <person name="Honoki R."/>
            <person name="Miyazaki D."/>
            <person name="Mochizuki H."/>
            <person name="Umetsu J."/>
            <person name="Higashi K."/>
            <person name="Shibata D."/>
            <person name="Kamiya Y."/>
            <person name="Sato N."/>
            <person name="Nakamura Y."/>
            <person name="Tabata S."/>
            <person name="Ida S."/>
            <person name="Kurokawa K."/>
            <person name="Ohta H."/>
        </authorList>
    </citation>
    <scope>NUCLEOTIDE SEQUENCE [LARGE SCALE GENOMIC DNA]</scope>
    <source>
        <strain evidence="4 5">NIES-2285</strain>
    </source>
</reference>
<dbReference type="Pfam" id="PF01926">
    <property type="entry name" value="MMR_HSR1"/>
    <property type="match status" value="1"/>
</dbReference>
<dbReference type="InterPro" id="IPR027417">
    <property type="entry name" value="P-loop_NTPase"/>
</dbReference>
<keyword evidence="2" id="KW-0812">Transmembrane</keyword>
<dbReference type="AlphaFoldDB" id="A0A1Y1HQG9"/>
<feature type="transmembrane region" description="Helical" evidence="2">
    <location>
        <begin position="301"/>
        <end position="323"/>
    </location>
</feature>
<evidence type="ECO:0000259" key="3">
    <source>
        <dbReference type="Pfam" id="PF01926"/>
    </source>
</evidence>
<dbReference type="Proteomes" id="UP000054558">
    <property type="component" value="Unassembled WGS sequence"/>
</dbReference>
<keyword evidence="5" id="KW-1185">Reference proteome</keyword>
<proteinExistence type="predicted"/>
<accession>A0A1Y1HQG9</accession>
<feature type="region of interest" description="Disordered" evidence="1">
    <location>
        <begin position="77"/>
        <end position="146"/>
    </location>
</feature>
<name>A0A1Y1HQG9_KLENI</name>
<feature type="compositionally biased region" description="Pro residues" evidence="1">
    <location>
        <begin position="92"/>
        <end position="101"/>
    </location>
</feature>
<dbReference type="PANTHER" id="PTHR14143">
    <property type="entry name" value="INTERFERON-INDUCIBLE GTPASE FAMILY MEMBER"/>
    <property type="match status" value="1"/>
</dbReference>
<evidence type="ECO:0000313" key="5">
    <source>
        <dbReference type="Proteomes" id="UP000054558"/>
    </source>
</evidence>
<dbReference type="InterPro" id="IPR006073">
    <property type="entry name" value="GTP-bd"/>
</dbReference>
<organism evidence="4 5">
    <name type="scientific">Klebsormidium nitens</name>
    <name type="common">Green alga</name>
    <name type="synonym">Ulothrix nitens</name>
    <dbReference type="NCBI Taxonomy" id="105231"/>
    <lineage>
        <taxon>Eukaryota</taxon>
        <taxon>Viridiplantae</taxon>
        <taxon>Streptophyta</taxon>
        <taxon>Klebsormidiophyceae</taxon>
        <taxon>Klebsormidiales</taxon>
        <taxon>Klebsormidiaceae</taxon>
        <taxon>Klebsormidium</taxon>
    </lineage>
</organism>
<keyword evidence="2" id="KW-1133">Transmembrane helix</keyword>